<dbReference type="OMA" id="GEWGPLN"/>
<name>A0A5A8CKJ3_CAFRO</name>
<evidence type="ECO:0000259" key="7">
    <source>
        <dbReference type="Pfam" id="PF18564"/>
    </source>
</evidence>
<evidence type="ECO:0000256" key="1">
    <source>
        <dbReference type="ARBA" id="ARBA00005641"/>
    </source>
</evidence>
<gene>
    <name evidence="8" type="ORF">FNF29_03547</name>
</gene>
<feature type="chain" id="PRO_5022871345" description="Glycoside hydrolase family 5 domain-containing protein" evidence="5">
    <location>
        <begin position="26"/>
        <end position="518"/>
    </location>
</feature>
<protein>
    <recommendedName>
        <fullName evidence="10">Glycoside hydrolase family 5 domain-containing protein</fullName>
    </recommendedName>
</protein>
<dbReference type="InterPro" id="IPR052066">
    <property type="entry name" value="Glycosphingolipid_Hydrolases"/>
</dbReference>
<proteinExistence type="inferred from homology"/>
<dbReference type="EMBL" id="VLTN01000018">
    <property type="protein sequence ID" value="KAA0153027.1"/>
    <property type="molecule type" value="Genomic_DNA"/>
</dbReference>
<dbReference type="Proteomes" id="UP000323011">
    <property type="component" value="Unassembled WGS sequence"/>
</dbReference>
<dbReference type="PANTHER" id="PTHR31308">
    <property type="match status" value="1"/>
</dbReference>
<accession>A0A5A8CKJ3</accession>
<evidence type="ECO:0008006" key="10">
    <source>
        <dbReference type="Google" id="ProtNLM"/>
    </source>
</evidence>
<organism evidence="8 9">
    <name type="scientific">Cafeteria roenbergensis</name>
    <name type="common">Marine flagellate</name>
    <dbReference type="NCBI Taxonomy" id="33653"/>
    <lineage>
        <taxon>Eukaryota</taxon>
        <taxon>Sar</taxon>
        <taxon>Stramenopiles</taxon>
        <taxon>Bigyra</taxon>
        <taxon>Opalozoa</taxon>
        <taxon>Bicosoecida</taxon>
        <taxon>Cafeteriaceae</taxon>
        <taxon>Cafeteria</taxon>
    </lineage>
</organism>
<dbReference type="InterPro" id="IPR001547">
    <property type="entry name" value="Glyco_hydro_5"/>
</dbReference>
<dbReference type="GO" id="GO:0000272">
    <property type="term" value="P:polysaccharide catabolic process"/>
    <property type="evidence" value="ECO:0007669"/>
    <property type="project" value="InterPro"/>
</dbReference>
<sequence>MPRLAGPAVRLALSLALSLAGCALSAPAVADSAEDPSCPRLAPIPGRGVFRDVCTGRQIIVHGVNAVRKAAPWLPSAGAFQAQYSLGPEDAEILQSWGMNGVRLGVMWPGAMPQPGVIDAGYVQRAVELTGILSNRSIFTLLDAHQDLLSSKFCGEGAPDWAVEQISTGPDAFPAPISAPFKLNASGHPAKADCDRFPWADFQLTVASARAYQALYKDHNATAARFAQFWSAVVKAFRDAPHIIGAELLNEPFAGAVFDDPLLLLPGVADRENLQPFYSALGSAVVAADPRMPVFFESVTWDDFVPVGFNTTPTADPAKSGLSFHYYDLPNFNADLQVASRLDDARRLGVGAVLTEFNIGDGAMKPGSLNETLAVADAHTMSWLGWEYKPMVEITGWGWGPIFPNGTRNDAEVSLLARPYPQAVCGNVTSYAFDDATRVFTMAFAPAAGCDTEVYLNCQLHFPGCSPTVTVSTPDAVASRVEPAPAPVSTRATQFATLRLSLRPGATPPAETTVTMSP</sequence>
<dbReference type="PANTHER" id="PTHR31308:SF3">
    <property type="entry name" value="ENDOGLYCOCERAMIDASE"/>
    <property type="match status" value="1"/>
</dbReference>
<evidence type="ECO:0000256" key="2">
    <source>
        <dbReference type="ARBA" id="ARBA00022801"/>
    </source>
</evidence>
<dbReference type="SUPFAM" id="SSF51445">
    <property type="entry name" value="(Trans)glycosidases"/>
    <property type="match status" value="1"/>
</dbReference>
<dbReference type="AlphaFoldDB" id="A0A5A8CKJ3"/>
<dbReference type="InterPro" id="IPR041036">
    <property type="entry name" value="GH5_C"/>
</dbReference>
<reference evidence="8 9" key="1">
    <citation type="submission" date="2019-07" db="EMBL/GenBank/DDBJ databases">
        <title>Genomes of Cafeteria roenbergensis.</title>
        <authorList>
            <person name="Fischer M.G."/>
            <person name="Hackl T."/>
            <person name="Roman M."/>
        </authorList>
    </citation>
    <scope>NUCLEOTIDE SEQUENCE [LARGE SCALE GENOMIC DNA]</scope>
    <source>
        <strain evidence="8 9">BVI</strain>
    </source>
</reference>
<dbReference type="Gene3D" id="3.20.20.80">
    <property type="entry name" value="Glycosidases"/>
    <property type="match status" value="1"/>
</dbReference>
<evidence type="ECO:0000259" key="6">
    <source>
        <dbReference type="Pfam" id="PF00150"/>
    </source>
</evidence>
<dbReference type="GO" id="GO:1901136">
    <property type="term" value="P:carbohydrate derivative catabolic process"/>
    <property type="evidence" value="ECO:0007669"/>
    <property type="project" value="UniProtKB-ARBA"/>
</dbReference>
<keyword evidence="5" id="KW-0732">Signal</keyword>
<keyword evidence="2 4" id="KW-0378">Hydrolase</keyword>
<dbReference type="GO" id="GO:0016042">
    <property type="term" value="P:lipid catabolic process"/>
    <property type="evidence" value="ECO:0007669"/>
    <property type="project" value="UniProtKB-ARBA"/>
</dbReference>
<evidence type="ECO:0000313" key="9">
    <source>
        <dbReference type="Proteomes" id="UP000323011"/>
    </source>
</evidence>
<comment type="caution">
    <text evidence="8">The sequence shown here is derived from an EMBL/GenBank/DDBJ whole genome shotgun (WGS) entry which is preliminary data.</text>
</comment>
<dbReference type="InterPro" id="IPR017853">
    <property type="entry name" value="GH"/>
</dbReference>
<feature type="signal peptide" evidence="5">
    <location>
        <begin position="1"/>
        <end position="25"/>
    </location>
</feature>
<dbReference type="GO" id="GO:0004553">
    <property type="term" value="F:hydrolase activity, hydrolyzing O-glycosyl compounds"/>
    <property type="evidence" value="ECO:0007669"/>
    <property type="project" value="InterPro"/>
</dbReference>
<dbReference type="Pfam" id="PF18564">
    <property type="entry name" value="Glyco_hydro_5_C"/>
    <property type="match status" value="1"/>
</dbReference>
<evidence type="ECO:0000256" key="5">
    <source>
        <dbReference type="SAM" id="SignalP"/>
    </source>
</evidence>
<keyword evidence="9" id="KW-1185">Reference proteome</keyword>
<comment type="similarity">
    <text evidence="1 4">Belongs to the glycosyl hydrolase 5 (cellulase A) family.</text>
</comment>
<dbReference type="Pfam" id="PF00150">
    <property type="entry name" value="Cellulase"/>
    <property type="match status" value="1"/>
</dbReference>
<dbReference type="PROSITE" id="PS51257">
    <property type="entry name" value="PROKAR_LIPOPROTEIN"/>
    <property type="match status" value="1"/>
</dbReference>
<dbReference type="InterPro" id="IPR013780">
    <property type="entry name" value="Glyco_hydro_b"/>
</dbReference>
<evidence type="ECO:0000256" key="3">
    <source>
        <dbReference type="ARBA" id="ARBA00023295"/>
    </source>
</evidence>
<dbReference type="Gene3D" id="2.60.40.1180">
    <property type="entry name" value="Golgi alpha-mannosidase II"/>
    <property type="match status" value="1"/>
</dbReference>
<keyword evidence="3 4" id="KW-0326">Glycosidase</keyword>
<feature type="domain" description="Glycoside hydrolase family 5" evidence="6">
    <location>
        <begin position="93"/>
        <end position="390"/>
    </location>
</feature>
<feature type="domain" description="Glycoside hydrolase family 5 C-terminal" evidence="7">
    <location>
        <begin position="418"/>
        <end position="474"/>
    </location>
</feature>
<evidence type="ECO:0000313" key="8">
    <source>
        <dbReference type="EMBL" id="KAA0153027.1"/>
    </source>
</evidence>
<evidence type="ECO:0000256" key="4">
    <source>
        <dbReference type="RuleBase" id="RU361153"/>
    </source>
</evidence>